<evidence type="ECO:0000313" key="1">
    <source>
        <dbReference type="EMBL" id="JAE15712.1"/>
    </source>
</evidence>
<reference evidence="1" key="2">
    <citation type="journal article" date="2015" name="Data Brief">
        <title>Shoot transcriptome of the giant reed, Arundo donax.</title>
        <authorList>
            <person name="Barrero R.A."/>
            <person name="Guerrero F.D."/>
            <person name="Moolhuijzen P."/>
            <person name="Goolsby J.A."/>
            <person name="Tidwell J."/>
            <person name="Bellgard S.E."/>
            <person name="Bellgard M.I."/>
        </authorList>
    </citation>
    <scope>NUCLEOTIDE SEQUENCE</scope>
    <source>
        <tissue evidence="1">Shoot tissue taken approximately 20 cm above the soil surface</tissue>
    </source>
</reference>
<dbReference type="EMBL" id="GBRH01182184">
    <property type="protein sequence ID" value="JAE15712.1"/>
    <property type="molecule type" value="Transcribed_RNA"/>
</dbReference>
<sequence length="28" mass="3163">MLHHVVHSICVPLSSEVLVQVQQPKLLQ</sequence>
<organism evidence="1">
    <name type="scientific">Arundo donax</name>
    <name type="common">Giant reed</name>
    <name type="synonym">Donax arundinaceus</name>
    <dbReference type="NCBI Taxonomy" id="35708"/>
    <lineage>
        <taxon>Eukaryota</taxon>
        <taxon>Viridiplantae</taxon>
        <taxon>Streptophyta</taxon>
        <taxon>Embryophyta</taxon>
        <taxon>Tracheophyta</taxon>
        <taxon>Spermatophyta</taxon>
        <taxon>Magnoliopsida</taxon>
        <taxon>Liliopsida</taxon>
        <taxon>Poales</taxon>
        <taxon>Poaceae</taxon>
        <taxon>PACMAD clade</taxon>
        <taxon>Arundinoideae</taxon>
        <taxon>Arundineae</taxon>
        <taxon>Arundo</taxon>
    </lineage>
</organism>
<dbReference type="AlphaFoldDB" id="A0A0A9FTY5"/>
<protein>
    <submittedName>
        <fullName evidence="1">Uncharacterized protein</fullName>
    </submittedName>
</protein>
<reference evidence="1" key="1">
    <citation type="submission" date="2014-09" db="EMBL/GenBank/DDBJ databases">
        <authorList>
            <person name="Magalhaes I.L.F."/>
            <person name="Oliveira U."/>
            <person name="Santos F.R."/>
            <person name="Vidigal T.H.D.A."/>
            <person name="Brescovit A.D."/>
            <person name="Santos A.J."/>
        </authorList>
    </citation>
    <scope>NUCLEOTIDE SEQUENCE</scope>
    <source>
        <tissue evidence="1">Shoot tissue taken approximately 20 cm above the soil surface</tissue>
    </source>
</reference>
<accession>A0A0A9FTY5</accession>
<proteinExistence type="predicted"/>
<name>A0A0A9FTY5_ARUDO</name>